<organism evidence="12 13">
    <name type="scientific">Bacterioplanoides pacificum</name>
    <dbReference type="NCBI Taxonomy" id="1171596"/>
    <lineage>
        <taxon>Bacteria</taxon>
        <taxon>Pseudomonadati</taxon>
        <taxon>Pseudomonadota</taxon>
        <taxon>Gammaproteobacteria</taxon>
        <taxon>Oceanospirillales</taxon>
        <taxon>Oceanospirillaceae</taxon>
        <taxon>Bacterioplanoides</taxon>
    </lineage>
</organism>
<gene>
    <name evidence="11 12" type="primary">lpxB</name>
    <name evidence="12" type="ORF">ACFOMG_13925</name>
</gene>
<evidence type="ECO:0000256" key="7">
    <source>
        <dbReference type="ARBA" id="ARBA00022676"/>
    </source>
</evidence>
<evidence type="ECO:0000256" key="5">
    <source>
        <dbReference type="ARBA" id="ARBA00022516"/>
    </source>
</evidence>
<dbReference type="Proteomes" id="UP001595722">
    <property type="component" value="Unassembled WGS sequence"/>
</dbReference>
<evidence type="ECO:0000256" key="1">
    <source>
        <dbReference type="ARBA" id="ARBA00002056"/>
    </source>
</evidence>
<evidence type="ECO:0000256" key="4">
    <source>
        <dbReference type="ARBA" id="ARBA00020902"/>
    </source>
</evidence>
<evidence type="ECO:0000313" key="12">
    <source>
        <dbReference type="EMBL" id="MFC3681199.1"/>
    </source>
</evidence>
<dbReference type="EMBL" id="JBHRYB010000013">
    <property type="protein sequence ID" value="MFC3681199.1"/>
    <property type="molecule type" value="Genomic_DNA"/>
</dbReference>
<evidence type="ECO:0000256" key="9">
    <source>
        <dbReference type="ARBA" id="ARBA00023098"/>
    </source>
</evidence>
<dbReference type="Gene3D" id="3.40.50.2000">
    <property type="entry name" value="Glycogen Phosphorylase B"/>
    <property type="match status" value="1"/>
</dbReference>
<evidence type="ECO:0000313" key="13">
    <source>
        <dbReference type="Proteomes" id="UP001595722"/>
    </source>
</evidence>
<comment type="pathway">
    <text evidence="11">Bacterial outer membrane biogenesis; LPS lipid A biosynthesis.</text>
</comment>
<dbReference type="SUPFAM" id="SSF53756">
    <property type="entry name" value="UDP-Glycosyltransferase/glycogen phosphorylase"/>
    <property type="match status" value="1"/>
</dbReference>
<dbReference type="PANTHER" id="PTHR30372:SF4">
    <property type="entry name" value="LIPID-A-DISACCHARIDE SYNTHASE, MITOCHONDRIAL-RELATED"/>
    <property type="match status" value="1"/>
</dbReference>
<evidence type="ECO:0000256" key="2">
    <source>
        <dbReference type="ARBA" id="ARBA00007868"/>
    </source>
</evidence>
<comment type="catalytic activity">
    <reaction evidence="10 11">
        <text>a lipid X + a UDP-2-N,3-O-bis[(3R)-3-hydroxyacyl]-alpha-D-glucosamine = a lipid A disaccharide + UDP + H(+)</text>
        <dbReference type="Rhea" id="RHEA:67828"/>
        <dbReference type="ChEBI" id="CHEBI:15378"/>
        <dbReference type="ChEBI" id="CHEBI:58223"/>
        <dbReference type="ChEBI" id="CHEBI:137748"/>
        <dbReference type="ChEBI" id="CHEBI:176338"/>
        <dbReference type="ChEBI" id="CHEBI:176343"/>
        <dbReference type="EC" id="2.4.1.182"/>
    </reaction>
</comment>
<evidence type="ECO:0000256" key="11">
    <source>
        <dbReference type="HAMAP-Rule" id="MF_00392"/>
    </source>
</evidence>
<keyword evidence="6 11" id="KW-0441">Lipid A biosynthesis</keyword>
<keyword evidence="7 11" id="KW-0328">Glycosyltransferase</keyword>
<evidence type="ECO:0000256" key="6">
    <source>
        <dbReference type="ARBA" id="ARBA00022556"/>
    </source>
</evidence>
<evidence type="ECO:0000256" key="8">
    <source>
        <dbReference type="ARBA" id="ARBA00022679"/>
    </source>
</evidence>
<evidence type="ECO:0000256" key="3">
    <source>
        <dbReference type="ARBA" id="ARBA00012687"/>
    </source>
</evidence>
<comment type="caution">
    <text evidence="12">The sequence shown here is derived from an EMBL/GenBank/DDBJ whole genome shotgun (WGS) entry which is preliminary data.</text>
</comment>
<dbReference type="Pfam" id="PF02684">
    <property type="entry name" value="LpxB"/>
    <property type="match status" value="1"/>
</dbReference>
<reference evidence="13" key="1">
    <citation type="journal article" date="2019" name="Int. J. Syst. Evol. Microbiol.">
        <title>The Global Catalogue of Microorganisms (GCM) 10K type strain sequencing project: providing services to taxonomists for standard genome sequencing and annotation.</title>
        <authorList>
            <consortium name="The Broad Institute Genomics Platform"/>
            <consortium name="The Broad Institute Genome Sequencing Center for Infectious Disease"/>
            <person name="Wu L."/>
            <person name="Ma J."/>
        </authorList>
    </citation>
    <scope>NUCLEOTIDE SEQUENCE [LARGE SCALE GENOMIC DNA]</scope>
    <source>
        <strain evidence="13">KCTC 42424</strain>
    </source>
</reference>
<evidence type="ECO:0000256" key="10">
    <source>
        <dbReference type="ARBA" id="ARBA00048975"/>
    </source>
</evidence>
<accession>A0ABV7VVG3</accession>
<name>A0ABV7VVG3_9GAMM</name>
<keyword evidence="5 11" id="KW-0444">Lipid biosynthesis</keyword>
<dbReference type="PANTHER" id="PTHR30372">
    <property type="entry name" value="LIPID-A-DISACCHARIDE SYNTHASE"/>
    <property type="match status" value="1"/>
</dbReference>
<protein>
    <recommendedName>
        <fullName evidence="4 11">Lipid-A-disaccharide synthase</fullName>
        <ecNumber evidence="3 11">2.4.1.182</ecNumber>
    </recommendedName>
</protein>
<comment type="similarity">
    <text evidence="2 11">Belongs to the LpxB family.</text>
</comment>
<dbReference type="InterPro" id="IPR003835">
    <property type="entry name" value="Glyco_trans_19"/>
</dbReference>
<keyword evidence="13" id="KW-1185">Reference proteome</keyword>
<comment type="function">
    <text evidence="1 11">Condensation of UDP-2,3-diacylglucosamine and 2,3-diacylglucosamine-1-phosphate to form lipid A disaccharide, a precursor of lipid A, a phosphorylated glycolipid that anchors the lipopolysaccharide to the outer membrane of the cell.</text>
</comment>
<dbReference type="RefSeq" id="WP_376867467.1">
    <property type="nucleotide sequence ID" value="NZ_JBHRYB010000013.1"/>
</dbReference>
<sequence length="377" mass="42302">MRIAIVAGETSGDMLGAGLIQQLKQRYPDATFEGIGGPLMMAHGFNSLVPMERLSVMGLVEVLGRLFELLKVRRDLIKRWRANPPDVFIGIDAPDFNLTLEQKLRQSGIKTAHYVSPSVWAWRQKRVLKIAKSVDLMLTLFPFEARFYEEHDVPVKFVGHHLADKIALETPTTQPREELGLDTDRQVVCLMPGSRGSEVERLGTVFLKTADLMLQKRHDLQFIIPAASVDRRNQIEQMLAHYPENLPVKVVLGRSQTCMAAADTILLASGTATLEAMLLKKPMVVSYIVAPLTYKILKKLVTQPYISLPNLLAGRELVPEFIQHEASPENMANALLARLEDSDDMHQLHETFLFIHRQLKRNADEEAAAAIAELLDS</sequence>
<dbReference type="EC" id="2.4.1.182" evidence="3 11"/>
<dbReference type="NCBIfam" id="TIGR00215">
    <property type="entry name" value="lpxB"/>
    <property type="match status" value="1"/>
</dbReference>
<proteinExistence type="inferred from homology"/>
<dbReference type="HAMAP" id="MF_00392">
    <property type="entry name" value="LpxB"/>
    <property type="match status" value="1"/>
</dbReference>
<keyword evidence="8 11" id="KW-0808">Transferase</keyword>
<dbReference type="GO" id="GO:0008915">
    <property type="term" value="F:lipid-A-disaccharide synthase activity"/>
    <property type="evidence" value="ECO:0007669"/>
    <property type="project" value="UniProtKB-EC"/>
</dbReference>
<keyword evidence="9 11" id="KW-0443">Lipid metabolism</keyword>